<proteinExistence type="predicted"/>
<feature type="region of interest" description="Disordered" evidence="1">
    <location>
        <begin position="1480"/>
        <end position="1520"/>
    </location>
</feature>
<protein>
    <submittedName>
        <fullName evidence="2">Uncharacterized protein</fullName>
    </submittedName>
</protein>
<gene>
    <name evidence="2" type="ORF">APAL1065_LOCUS25461</name>
</gene>
<feature type="region of interest" description="Disordered" evidence="1">
    <location>
        <begin position="1"/>
        <end position="48"/>
    </location>
</feature>
<feature type="region of interest" description="Disordered" evidence="1">
    <location>
        <begin position="948"/>
        <end position="974"/>
    </location>
</feature>
<feature type="region of interest" description="Disordered" evidence="1">
    <location>
        <begin position="351"/>
        <end position="386"/>
    </location>
</feature>
<feature type="region of interest" description="Disordered" evidence="1">
    <location>
        <begin position="1172"/>
        <end position="1198"/>
    </location>
</feature>
<organism evidence="2">
    <name type="scientific">Entomoneis paludosa</name>
    <dbReference type="NCBI Taxonomy" id="265537"/>
    <lineage>
        <taxon>Eukaryota</taxon>
        <taxon>Sar</taxon>
        <taxon>Stramenopiles</taxon>
        <taxon>Ochrophyta</taxon>
        <taxon>Bacillariophyta</taxon>
        <taxon>Bacillariophyceae</taxon>
        <taxon>Bacillariophycidae</taxon>
        <taxon>Entomoneidaceae</taxon>
        <taxon>Entomoneis</taxon>
    </lineage>
</organism>
<feature type="compositionally biased region" description="Low complexity" evidence="1">
    <location>
        <begin position="1485"/>
        <end position="1500"/>
    </location>
</feature>
<evidence type="ECO:0000256" key="1">
    <source>
        <dbReference type="SAM" id="MobiDB-lite"/>
    </source>
</evidence>
<feature type="compositionally biased region" description="Low complexity" evidence="1">
    <location>
        <begin position="606"/>
        <end position="616"/>
    </location>
</feature>
<feature type="region of interest" description="Disordered" evidence="1">
    <location>
        <begin position="1213"/>
        <end position="1249"/>
    </location>
</feature>
<feature type="region of interest" description="Disordered" evidence="1">
    <location>
        <begin position="591"/>
        <end position="616"/>
    </location>
</feature>
<dbReference type="EMBL" id="HBHT01037898">
    <property type="protein sequence ID" value="CAD9991611.1"/>
    <property type="molecule type" value="Transcribed_RNA"/>
</dbReference>
<feature type="region of interest" description="Disordered" evidence="1">
    <location>
        <begin position="1381"/>
        <end position="1410"/>
    </location>
</feature>
<feature type="region of interest" description="Disordered" evidence="1">
    <location>
        <begin position="144"/>
        <end position="164"/>
    </location>
</feature>
<evidence type="ECO:0000313" key="2">
    <source>
        <dbReference type="EMBL" id="CAD9991611.1"/>
    </source>
</evidence>
<feature type="compositionally biased region" description="Polar residues" evidence="1">
    <location>
        <begin position="151"/>
        <end position="163"/>
    </location>
</feature>
<feature type="compositionally biased region" description="Basic and acidic residues" evidence="1">
    <location>
        <begin position="1511"/>
        <end position="1520"/>
    </location>
</feature>
<sequence length="1520" mass="164665">MKVSSMAGAGRSRWGAMENQKAQQMADALGEMNSPAGPIPLSEPHLSGMEQLANEWTIVNDEIANVDTVEGSMQIPSPVEQVGLPASDTQAVGMDSSVHEWSVSNDNGPARTVEAAEPLLSSPTSSNELYDGRSRKVAAMAEAGKSRWGSMENNKVSGKSPTQEELLEARNPEATKSSLLGNIFDLFQGRNEKVAAMADAGKSRWGQMENQKAQQRVTSFETGQSIVSQEALTTNGLNDLSAEKELTSTHDSVASSRPDEMYKGRSAKVAAMAEAGKSRWGAMENQKAQQVESGVPPANTETAIVNEPEPTGAMEKLASEWTAMNQEEATAEFQSHGPKWEPLDFGVVKEEVKSDHYQGAGQDEASVSVSETEKRDTSQWKPLDFGVVEGSPHATVETFVSNSTGMEANWADTSQSQSSNGQWRPLEFGVEQDPLDSDLPSTDQLAVEESTKSSWKPLYTEPSVEETASYRRAKAQAALRDQIAAELRATNEKAEKFAQSLSDRLKAVRQGPVNTNDAVKEEDSVELEESALSTNPLSGVFSLYEARTRKVAAVSDSKKSRWGDMESQKAQRIVSYLGPQGTEKATASSIDHAQEGSEVDEGDFQVSAASEESVVHESPVGPVAAYKDRTNKVAAMAEVGKSRWGAMENKKAQSLVDPGSSPAEVPSSMYDGRTAKVAVMAEAGKSRWGPMENQRARELKTPIVVEEKDASGLYKDRAAKVAAMSDAGKSRWGEKENQKAQQMTNSMRKDGVIEELIVDPVSPPSMTDLAAEWALINQEKALKSTSPMPIPTERLNPRADDVSEISLDSSLEGARSTDPEDLFEMRAAKVAAMAEAGKSRWGTMENKKAQEMTDPLDAAEVGYQHLAEAENSSSMDHLASEWSTMNQEQEVSSTCFEAMSGETGLLDEVNAIDDSEVITASEPLDLEDLYLGRNAKVAAMADAGKSRWGTMENQKAQQKANPLMSDHEDPEPEASSLMDQLAAEWARTNKEQIPSSATPTESHAAFATGIDKITKPTILGSIVDLFQGRNEKVAAMASAGKSRWGTMENTRAKNTVDSVSFSDQPLSYSDEKGVIDSVDQNTIELDDDSMSTEQSDSTVVGADVTVSSNPLEPLFRPKVKRSWTLSMNDWAKAWSDMNNHLPSPSMEQLANGWTSMKGGILKSTGREEAAVLRGSTEASSSITEHDIVSSRPDSPPSFSMEQLAKEWTAMNGDRSKVDGMGQGRPNFEGVPVRERSPRVETPAKVTTHDAKSMKELAREWGALNKVNEESGDQISAPFLQQDITPSVPDVDEIVEQMKKDLPNSYKTVMEWAATEIDPPTIANVIFQLRNVNVANFATAGKSRWGRAENMRSSAMVKAMIEAVSGLSNSVETDLLTEPTTDDTLFDHETEPDAPSGEVPNTAGAASSSSPYTEYMDELTASWAEDWAIMNEGGVVGNVEPAKGHFGMRGENARAKAQSDSALSRLDELARDTAMSVFDKIAGEGSMNSEKIPSSSSSDSSNPMDWGNIMKEWSRMNSDHD</sequence>
<reference evidence="2" key="1">
    <citation type="submission" date="2021-01" db="EMBL/GenBank/DDBJ databases">
        <authorList>
            <person name="Corre E."/>
            <person name="Pelletier E."/>
            <person name="Niang G."/>
            <person name="Scheremetjew M."/>
            <person name="Finn R."/>
            <person name="Kale V."/>
            <person name="Holt S."/>
            <person name="Cochrane G."/>
            <person name="Meng A."/>
            <person name="Brown T."/>
            <person name="Cohen L."/>
        </authorList>
    </citation>
    <scope>NUCLEOTIDE SEQUENCE</scope>
    <source>
        <strain evidence="2">CCMP125</strain>
    </source>
</reference>
<feature type="compositionally biased region" description="Polar residues" evidence="1">
    <location>
        <begin position="951"/>
        <end position="960"/>
    </location>
</feature>
<name>A0A7S2YRH5_9STRA</name>
<accession>A0A7S2YRH5</accession>